<gene>
    <name evidence="9" type="ORF">PHACADRAFT_156049</name>
</gene>
<dbReference type="GeneID" id="18909033"/>
<dbReference type="InParanoid" id="K5WNZ3"/>
<feature type="compositionally biased region" description="Polar residues" evidence="6">
    <location>
        <begin position="18"/>
        <end position="29"/>
    </location>
</feature>
<sequence>MLDKSEADATYDDKSSTHGKSQGVSNNVDPNERAKSKDVFNDDDGHDIQYKTLSWQFTALLMISEIVSNGMLSLPNAMAAVGIVPALILTIFLGIFGLFTAKLLIDFKLNHPGVHSMGDAGYILFGPVGREILSAGTVVFAIFAAGSELLSGQQALSTLSDNGLCAVFLVIIFAGATFLAALPRTLGQLGWLGFGSAALIFLCGILTMIGAGRNPVPDRVVQATIPTTFFEAFLAVTGPVSSSCPLQRFFILISEMRRPQDAMKAAWCLQGFATVFYSVFSVVVYVYIGSTVASPALFSLPPKWAKAAFGIGLGNFLISGALYVHTAAKLVFIRLFRHTRHVYSHTAQGWAVWLVLCLVGTAAACILAIAVPIFSDLIGITAALFAAWYTYGLAGFFWLHDVYHLKGGTQALKRRKFGTTLAVLTILAGAFICVAGTYVSIKLIVDAYKAGAVGKPFTC</sequence>
<dbReference type="PANTHER" id="PTHR22950">
    <property type="entry name" value="AMINO ACID TRANSPORTER"/>
    <property type="match status" value="1"/>
</dbReference>
<keyword evidence="5 7" id="KW-0472">Membrane</keyword>
<name>K5WNZ3_PHACS</name>
<evidence type="ECO:0000259" key="8">
    <source>
        <dbReference type="Pfam" id="PF01490"/>
    </source>
</evidence>
<dbReference type="GO" id="GO:0016020">
    <property type="term" value="C:membrane"/>
    <property type="evidence" value="ECO:0007669"/>
    <property type="project" value="UniProtKB-SubCell"/>
</dbReference>
<feature type="transmembrane region" description="Helical" evidence="7">
    <location>
        <begin position="232"/>
        <end position="253"/>
    </location>
</feature>
<feature type="transmembrane region" description="Helical" evidence="7">
    <location>
        <begin position="189"/>
        <end position="212"/>
    </location>
</feature>
<dbReference type="InterPro" id="IPR013057">
    <property type="entry name" value="AA_transpt_TM"/>
</dbReference>
<dbReference type="Proteomes" id="UP000008370">
    <property type="component" value="Unassembled WGS sequence"/>
</dbReference>
<reference evidence="9 10" key="1">
    <citation type="journal article" date="2012" name="BMC Genomics">
        <title>Comparative genomics of the white-rot fungi, Phanerochaete carnosa and P. chrysosporium, to elucidate the genetic basis of the distinct wood types they colonize.</title>
        <authorList>
            <person name="Suzuki H."/>
            <person name="MacDonald J."/>
            <person name="Syed K."/>
            <person name="Salamov A."/>
            <person name="Hori C."/>
            <person name="Aerts A."/>
            <person name="Henrissat B."/>
            <person name="Wiebenga A."/>
            <person name="vanKuyk P.A."/>
            <person name="Barry K."/>
            <person name="Lindquist E."/>
            <person name="LaButti K."/>
            <person name="Lapidus A."/>
            <person name="Lucas S."/>
            <person name="Coutinho P."/>
            <person name="Gong Y."/>
            <person name="Samejima M."/>
            <person name="Mahadevan R."/>
            <person name="Abou-Zaid M."/>
            <person name="de Vries R.P."/>
            <person name="Igarashi K."/>
            <person name="Yadav J.S."/>
            <person name="Grigoriev I.V."/>
            <person name="Master E.R."/>
        </authorList>
    </citation>
    <scope>NUCLEOTIDE SEQUENCE [LARGE SCALE GENOMIC DNA]</scope>
    <source>
        <strain evidence="9 10">HHB-10118-sp</strain>
    </source>
</reference>
<evidence type="ECO:0000256" key="3">
    <source>
        <dbReference type="ARBA" id="ARBA00022692"/>
    </source>
</evidence>
<dbReference type="KEGG" id="pco:PHACADRAFT_156049"/>
<evidence type="ECO:0000256" key="7">
    <source>
        <dbReference type="SAM" id="Phobius"/>
    </source>
</evidence>
<organism evidence="9 10">
    <name type="scientific">Phanerochaete carnosa (strain HHB-10118-sp)</name>
    <name type="common">White-rot fungus</name>
    <name type="synonym">Peniophora carnosa</name>
    <dbReference type="NCBI Taxonomy" id="650164"/>
    <lineage>
        <taxon>Eukaryota</taxon>
        <taxon>Fungi</taxon>
        <taxon>Dikarya</taxon>
        <taxon>Basidiomycota</taxon>
        <taxon>Agaricomycotina</taxon>
        <taxon>Agaricomycetes</taxon>
        <taxon>Polyporales</taxon>
        <taxon>Phanerochaetaceae</taxon>
        <taxon>Phanerochaete</taxon>
    </lineage>
</organism>
<feature type="transmembrane region" description="Helical" evidence="7">
    <location>
        <begin position="120"/>
        <end position="143"/>
    </location>
</feature>
<keyword evidence="10" id="KW-1185">Reference proteome</keyword>
<dbReference type="EMBL" id="JH930468">
    <property type="protein sequence ID" value="EKM60924.1"/>
    <property type="molecule type" value="Genomic_DNA"/>
</dbReference>
<evidence type="ECO:0000313" key="9">
    <source>
        <dbReference type="EMBL" id="EKM60924.1"/>
    </source>
</evidence>
<dbReference type="AlphaFoldDB" id="K5WNZ3"/>
<dbReference type="RefSeq" id="XP_007390365.1">
    <property type="nucleotide sequence ID" value="XM_007390303.1"/>
</dbReference>
<feature type="transmembrane region" description="Helical" evidence="7">
    <location>
        <begin position="163"/>
        <end position="182"/>
    </location>
</feature>
<proteinExistence type="inferred from homology"/>
<feature type="transmembrane region" description="Helical" evidence="7">
    <location>
        <begin position="265"/>
        <end position="288"/>
    </location>
</feature>
<evidence type="ECO:0000256" key="4">
    <source>
        <dbReference type="ARBA" id="ARBA00022989"/>
    </source>
</evidence>
<feature type="region of interest" description="Disordered" evidence="6">
    <location>
        <begin position="1"/>
        <end position="40"/>
    </location>
</feature>
<dbReference type="GO" id="GO:0015179">
    <property type="term" value="F:L-amino acid transmembrane transporter activity"/>
    <property type="evidence" value="ECO:0007669"/>
    <property type="project" value="TreeGrafter"/>
</dbReference>
<feature type="compositionally biased region" description="Basic and acidic residues" evidence="6">
    <location>
        <begin position="1"/>
        <end position="16"/>
    </location>
</feature>
<accession>K5WNZ3</accession>
<feature type="transmembrane region" description="Helical" evidence="7">
    <location>
        <begin position="308"/>
        <end position="328"/>
    </location>
</feature>
<evidence type="ECO:0000256" key="1">
    <source>
        <dbReference type="ARBA" id="ARBA00004141"/>
    </source>
</evidence>
<dbReference type="PANTHER" id="PTHR22950:SF479">
    <property type="entry name" value="AMINO ACID TRANSPORTER (EUROFUNG)-RELATED"/>
    <property type="match status" value="1"/>
</dbReference>
<protein>
    <recommendedName>
        <fullName evidence="8">Amino acid transporter transmembrane domain-containing protein</fullName>
    </recommendedName>
</protein>
<dbReference type="HOGENOM" id="CLU_027816_4_2_1"/>
<dbReference type="Pfam" id="PF01490">
    <property type="entry name" value="Aa_trans"/>
    <property type="match status" value="1"/>
</dbReference>
<feature type="compositionally biased region" description="Basic and acidic residues" evidence="6">
    <location>
        <begin position="30"/>
        <end position="40"/>
    </location>
</feature>
<feature type="transmembrane region" description="Helical" evidence="7">
    <location>
        <begin position="77"/>
        <end position="99"/>
    </location>
</feature>
<evidence type="ECO:0000256" key="6">
    <source>
        <dbReference type="SAM" id="MobiDB-lite"/>
    </source>
</evidence>
<comment type="similarity">
    <text evidence="2">Belongs to the amino acid/polyamine transporter 2 family.</text>
</comment>
<comment type="subcellular location">
    <subcellularLocation>
        <location evidence="1">Membrane</location>
        <topology evidence="1">Multi-pass membrane protein</topology>
    </subcellularLocation>
</comment>
<evidence type="ECO:0000313" key="10">
    <source>
        <dbReference type="Proteomes" id="UP000008370"/>
    </source>
</evidence>
<feature type="transmembrane region" description="Helical" evidence="7">
    <location>
        <begin position="377"/>
        <end position="399"/>
    </location>
</feature>
<feature type="transmembrane region" description="Helical" evidence="7">
    <location>
        <begin position="349"/>
        <end position="371"/>
    </location>
</feature>
<keyword evidence="4 7" id="KW-1133">Transmembrane helix</keyword>
<feature type="domain" description="Amino acid transporter transmembrane" evidence="8">
    <location>
        <begin position="52"/>
        <end position="441"/>
    </location>
</feature>
<evidence type="ECO:0000256" key="5">
    <source>
        <dbReference type="ARBA" id="ARBA00023136"/>
    </source>
</evidence>
<feature type="transmembrane region" description="Helical" evidence="7">
    <location>
        <begin position="420"/>
        <end position="441"/>
    </location>
</feature>
<dbReference type="STRING" id="650164.K5WNZ3"/>
<evidence type="ECO:0000256" key="2">
    <source>
        <dbReference type="ARBA" id="ARBA00008066"/>
    </source>
</evidence>
<keyword evidence="3 7" id="KW-0812">Transmembrane</keyword>
<dbReference type="OrthoDB" id="40134at2759"/>